<feature type="site" description="Interaction with DNA" evidence="8">
    <location>
        <position position="171"/>
    </location>
</feature>
<reference evidence="13" key="1">
    <citation type="journal article" date="2019" name="Int. J. Syst. Evol. Microbiol.">
        <title>The Global Catalogue of Microorganisms (GCM) 10K type strain sequencing project: providing services to taxonomists for standard genome sequencing and annotation.</title>
        <authorList>
            <consortium name="The Broad Institute Genomics Platform"/>
            <consortium name="The Broad Institute Genome Sequencing Center for Infectious Disease"/>
            <person name="Wu L."/>
            <person name="Ma J."/>
        </authorList>
    </citation>
    <scope>NUCLEOTIDE SEQUENCE [LARGE SCALE GENOMIC DNA]</scope>
    <source>
        <strain evidence="13">CCUG 54520</strain>
    </source>
</reference>
<feature type="active site" description="O-(5'-phospho-DNA)-tyrosine intermediate" evidence="8">
    <location>
        <position position="338"/>
    </location>
</feature>
<evidence type="ECO:0000256" key="9">
    <source>
        <dbReference type="SAM" id="MobiDB-lite"/>
    </source>
</evidence>
<name>A0ABV9FV96_9NOCA</name>
<organism evidence="12 13">
    <name type="scientific">Rhodococcus kronopolitis</name>
    <dbReference type="NCBI Taxonomy" id="1460226"/>
    <lineage>
        <taxon>Bacteria</taxon>
        <taxon>Bacillati</taxon>
        <taxon>Actinomycetota</taxon>
        <taxon>Actinomycetes</taxon>
        <taxon>Mycobacteriales</taxon>
        <taxon>Nocardiaceae</taxon>
        <taxon>Rhodococcus</taxon>
    </lineage>
</organism>
<dbReference type="EMBL" id="JBHSFO010000015">
    <property type="protein sequence ID" value="MFC4605916.1"/>
    <property type="molecule type" value="Genomic_DNA"/>
</dbReference>
<evidence type="ECO:0000256" key="6">
    <source>
        <dbReference type="ARBA" id="ARBA00023125"/>
    </source>
</evidence>
<feature type="site" description="Interaction with DNA" evidence="8">
    <location>
        <position position="48"/>
    </location>
</feature>
<dbReference type="InterPro" id="IPR005733">
    <property type="entry name" value="TopoI_bac-type"/>
</dbReference>
<dbReference type="Pfam" id="PF01751">
    <property type="entry name" value="Toprim"/>
    <property type="match status" value="1"/>
</dbReference>
<feature type="site" description="Interaction with DNA" evidence="8">
    <location>
        <position position="340"/>
    </location>
</feature>
<feature type="region of interest" description="Disordered" evidence="9">
    <location>
        <begin position="666"/>
        <end position="687"/>
    </location>
</feature>
<comment type="subunit">
    <text evidence="8">Monomer.</text>
</comment>
<keyword evidence="3" id="KW-0479">Metal-binding</keyword>
<dbReference type="Pfam" id="PF13368">
    <property type="entry name" value="Toprim_C_rpt"/>
    <property type="match status" value="4"/>
</dbReference>
<dbReference type="InterPro" id="IPR013825">
    <property type="entry name" value="Topo_IA_cen_sub2"/>
</dbReference>
<keyword evidence="5 8" id="KW-0799">Topoisomerase</keyword>
<dbReference type="InterPro" id="IPR003601">
    <property type="entry name" value="Topo_IA_2"/>
</dbReference>
<dbReference type="Gene3D" id="2.70.20.10">
    <property type="entry name" value="Topoisomerase I, domain 3"/>
    <property type="match status" value="1"/>
</dbReference>
<proteinExistence type="inferred from homology"/>
<dbReference type="InterPro" id="IPR013826">
    <property type="entry name" value="Topo_IA_cen_sub3"/>
</dbReference>
<comment type="catalytic activity">
    <reaction evidence="1 8">
        <text>ATP-independent breakage of single-stranded DNA, followed by passage and rejoining.</text>
        <dbReference type="EC" id="5.6.2.1"/>
    </reaction>
</comment>
<keyword evidence="13" id="KW-1185">Reference proteome</keyword>
<dbReference type="InterPro" id="IPR028612">
    <property type="entry name" value="Topoisom_1_IA"/>
</dbReference>
<keyword evidence="6 8" id="KW-0238">DNA-binding</keyword>
<dbReference type="Gene3D" id="3.40.50.140">
    <property type="match status" value="1"/>
</dbReference>
<feature type="site" description="Interaction with DNA" evidence="8">
    <location>
        <position position="168"/>
    </location>
</feature>
<evidence type="ECO:0000256" key="8">
    <source>
        <dbReference type="HAMAP-Rule" id="MF_00952"/>
    </source>
</evidence>
<dbReference type="InterPro" id="IPR023405">
    <property type="entry name" value="Topo_IA_core_domain"/>
</dbReference>
<comment type="caution">
    <text evidence="12">The sequence shown here is derived from an EMBL/GenBank/DDBJ whole genome shotgun (WGS) entry which is preliminary data.</text>
</comment>
<comment type="similarity">
    <text evidence="2 8">Belongs to the type IA topoisomerase family.</text>
</comment>
<evidence type="ECO:0000256" key="5">
    <source>
        <dbReference type="ARBA" id="ARBA00023029"/>
    </source>
</evidence>
<dbReference type="InterPro" id="IPR003602">
    <property type="entry name" value="Topo_IA_DNA-bd_dom"/>
</dbReference>
<dbReference type="SMART" id="SM00436">
    <property type="entry name" value="TOP1Bc"/>
    <property type="match status" value="1"/>
</dbReference>
<feature type="compositionally biased region" description="Basic and acidic residues" evidence="9">
    <location>
        <begin position="910"/>
        <end position="932"/>
    </location>
</feature>
<feature type="site" description="Interaction with DNA" evidence="8">
    <location>
        <position position="183"/>
    </location>
</feature>
<feature type="domain" description="Toprim" evidence="10">
    <location>
        <begin position="18"/>
        <end position="142"/>
    </location>
</feature>
<dbReference type="EC" id="5.6.2.1" evidence="8"/>
<dbReference type="InterPro" id="IPR025589">
    <property type="entry name" value="Toprim_C_rpt"/>
</dbReference>
<feature type="compositionally biased region" description="Low complexity" evidence="9">
    <location>
        <begin position="967"/>
        <end position="979"/>
    </location>
</feature>
<evidence type="ECO:0000256" key="4">
    <source>
        <dbReference type="ARBA" id="ARBA00022842"/>
    </source>
</evidence>
<feature type="site" description="Interaction with DNA" evidence="8">
    <location>
        <position position="541"/>
    </location>
</feature>
<keyword evidence="7 8" id="KW-0413">Isomerase</keyword>
<comment type="function">
    <text evidence="8">Releases the supercoiling and torsional tension of DNA, which is introduced during the DNA replication and transcription, by transiently cleaving and rejoining one strand of the DNA duplex. Introduces a single-strand break via transesterification at a target site in duplex DNA. The scissile phosphodiester is attacked by the catalytic tyrosine of the enzyme, resulting in the formation of a DNA-(5'-phosphotyrosyl)-enzyme intermediate and the expulsion of a 3'-OH DNA strand. The free DNA strand then undergoes passage around the unbroken strand, thus removing DNA supercoils. Finally, in the religation step, the DNA 3'-OH attacks the covalent intermediate to expel the active-site tyrosine and restore the DNA phosphodiester backbone.</text>
</comment>
<dbReference type="InterPro" id="IPR006171">
    <property type="entry name" value="TOPRIM_dom"/>
</dbReference>
<dbReference type="RefSeq" id="WP_378419661.1">
    <property type="nucleotide sequence ID" value="NZ_JBHSFO010000015.1"/>
</dbReference>
<dbReference type="PROSITE" id="PS50880">
    <property type="entry name" value="TOPRIM"/>
    <property type="match status" value="1"/>
</dbReference>
<dbReference type="PANTHER" id="PTHR42785:SF1">
    <property type="entry name" value="DNA TOPOISOMERASE"/>
    <property type="match status" value="1"/>
</dbReference>
<dbReference type="CDD" id="cd00186">
    <property type="entry name" value="TOP1Ac"/>
    <property type="match status" value="1"/>
</dbReference>
<evidence type="ECO:0000259" key="10">
    <source>
        <dbReference type="PROSITE" id="PS50880"/>
    </source>
</evidence>
<dbReference type="PANTHER" id="PTHR42785">
    <property type="entry name" value="DNA TOPOISOMERASE, TYPE IA, CORE"/>
    <property type="match status" value="1"/>
</dbReference>
<accession>A0ABV9FV96</accession>
<evidence type="ECO:0000256" key="1">
    <source>
        <dbReference type="ARBA" id="ARBA00000213"/>
    </source>
</evidence>
<dbReference type="CDD" id="cd03363">
    <property type="entry name" value="TOPRIM_TopoIA_TopoI"/>
    <property type="match status" value="1"/>
</dbReference>
<feature type="compositionally biased region" description="Basic residues" evidence="9">
    <location>
        <begin position="980"/>
        <end position="992"/>
    </location>
</feature>
<keyword evidence="4" id="KW-0460">Magnesium</keyword>
<evidence type="ECO:0000313" key="13">
    <source>
        <dbReference type="Proteomes" id="UP001595914"/>
    </source>
</evidence>
<feature type="region of interest" description="Disordered" evidence="9">
    <location>
        <begin position="752"/>
        <end position="787"/>
    </location>
</feature>
<dbReference type="SMART" id="SM00493">
    <property type="entry name" value="TOPRIM"/>
    <property type="match status" value="1"/>
</dbReference>
<gene>
    <name evidence="8 12" type="primary">topA</name>
    <name evidence="12" type="ORF">ACFO6S_19625</name>
</gene>
<dbReference type="PROSITE" id="PS00396">
    <property type="entry name" value="TOPO_IA_1"/>
    <property type="match status" value="1"/>
</dbReference>
<dbReference type="PRINTS" id="PR00417">
    <property type="entry name" value="PRTPISMRASEI"/>
</dbReference>
<dbReference type="InterPro" id="IPR023406">
    <property type="entry name" value="Topo_IA_AS"/>
</dbReference>
<feature type="region of interest" description="Disordered" evidence="9">
    <location>
        <begin position="865"/>
        <end position="999"/>
    </location>
</feature>
<dbReference type="Pfam" id="PF01131">
    <property type="entry name" value="Topoisom_bac"/>
    <property type="match status" value="1"/>
</dbReference>
<dbReference type="Gene3D" id="1.10.290.10">
    <property type="entry name" value="Topoisomerase I, domain 4"/>
    <property type="match status" value="1"/>
</dbReference>
<dbReference type="Gene3D" id="1.10.460.10">
    <property type="entry name" value="Topoisomerase I, domain 2"/>
    <property type="match status" value="1"/>
</dbReference>
<feature type="domain" description="Topo IA-type catalytic" evidence="11">
    <location>
        <begin position="157"/>
        <end position="609"/>
    </location>
</feature>
<dbReference type="PROSITE" id="PS52039">
    <property type="entry name" value="TOPO_IA_2"/>
    <property type="match status" value="1"/>
</dbReference>
<dbReference type="InterPro" id="IPR034149">
    <property type="entry name" value="TOPRIM_TopoI"/>
</dbReference>
<feature type="compositionally biased region" description="Basic residues" evidence="9">
    <location>
        <begin position="939"/>
        <end position="966"/>
    </location>
</feature>
<feature type="region of interest" description="Interaction with DNA" evidence="8">
    <location>
        <begin position="191"/>
        <end position="196"/>
    </location>
</feature>
<dbReference type="Proteomes" id="UP001595914">
    <property type="component" value="Unassembled WGS sequence"/>
</dbReference>
<protein>
    <recommendedName>
        <fullName evidence="8">DNA topoisomerase 1</fullName>
        <ecNumber evidence="8">5.6.2.1</ecNumber>
    </recommendedName>
    <alternativeName>
        <fullName evidence="8">DNA topoisomerase I</fullName>
    </alternativeName>
</protein>
<dbReference type="InterPro" id="IPR013497">
    <property type="entry name" value="Topo_IA_cen"/>
</dbReference>
<dbReference type="GO" id="GO:0003917">
    <property type="term" value="F:DNA topoisomerase type I (single strand cut, ATP-independent) activity"/>
    <property type="evidence" value="ECO:0007669"/>
    <property type="project" value="UniProtKB-EC"/>
</dbReference>
<evidence type="ECO:0000256" key="3">
    <source>
        <dbReference type="ARBA" id="ARBA00022723"/>
    </source>
</evidence>
<dbReference type="InterPro" id="IPR000380">
    <property type="entry name" value="Topo_IA"/>
</dbReference>
<dbReference type="InterPro" id="IPR013824">
    <property type="entry name" value="Topo_IA_cen_sub1"/>
</dbReference>
<evidence type="ECO:0000259" key="11">
    <source>
        <dbReference type="PROSITE" id="PS52039"/>
    </source>
</evidence>
<evidence type="ECO:0000313" key="12">
    <source>
        <dbReference type="EMBL" id="MFC4605916.1"/>
    </source>
</evidence>
<dbReference type="SUPFAM" id="SSF56712">
    <property type="entry name" value="Prokaryotic type I DNA topoisomerase"/>
    <property type="match status" value="1"/>
</dbReference>
<evidence type="ECO:0000256" key="2">
    <source>
        <dbReference type="ARBA" id="ARBA00009446"/>
    </source>
</evidence>
<feature type="site" description="Interaction with DNA" evidence="8">
    <location>
        <position position="167"/>
    </location>
</feature>
<sequence>MAARDKDTAGNSPTGQVRRLVIVESPTKARKIAPYLGKDYVVEASVGHIRDLPRGAADVPAKYKGESWARLGVNVDHDFEPLYVVSPDKKSKVAELKSLLKDADELFLATDPDREGEAIAWHLLETLKPKIPVRRMVFHEITKPAILAAAEDTRELDQDLVDAQETRRILDRLYGYEVSPVLWKKVMPRLSAGRVQSVATRVIVQRERERMAFRTAEYWDISATLDAGAEASPRSFGARLVSVDGARVAAGRDFGSDGKLKSTGVAVLDEAHARRLAEALQGVDLTVSSAEDKPYTRKPYAPFMTSTLQQEAGRKLRFTSERTMRTAQRLYENGHITYMRTDSTTLSASAIDAARAQATELYGAEYVSPSPRQYTRKVKNAQEAHEAIRPAGDVFATPGQLHSQLGTDEYKLYELIWQRTIASQMADARGTTLTLRITGTAGTGEECTFSASGRTITFAGFLKAYVESLDEEADGQSDDAESRLPVLVAGQGVTATKLDPDGHTTNPPARYTEASLIKTLEELGIGRPSTYASIIKTILDRGYVYKRGNALVPAWVAFAVIGLLEAHFGRLVDFDFTAGMEDDLDEIAGGREQRGNWLSGFYFGGEHGAEGSVARSGGLKKMVGANLEDIDAREVNSIRLFDDSEGREVHVRVGRFGPYLERMVVNPDDPEGDPISQRANLPDDLPPDELTPEYAEKLFATPQDGRKLGVDPLTGHEIVAKEGRFGPYVTEILPEPEPEPTPDIVPVPVPETADAGDDTVKTKAPAKKAPAKKAAKKVDGPKPRTGSLLKTMDVATVTLEDALRLLSLPRVVGIDPESKEEITAQNGRYGPYLKKGTDSRSLANEEQMFTVTLDEALKIYAEPKRRGRQAAATPPLRELGNDSATDKPMVIKDGRFGPYVTDGETNASLRKGDEVESITDERASELLADRRARGPAPKKTAKKAAAKKTPAKKAAAKKAPAKKAAAKKTPATKTAAAKKTAAKKAPAKKAVKKAADPEA</sequence>
<evidence type="ECO:0000256" key="7">
    <source>
        <dbReference type="ARBA" id="ARBA00023235"/>
    </source>
</evidence>
<feature type="site" description="Interaction with DNA" evidence="8">
    <location>
        <position position="176"/>
    </location>
</feature>
<dbReference type="NCBIfam" id="TIGR01051">
    <property type="entry name" value="topA_bact"/>
    <property type="match status" value="1"/>
</dbReference>
<dbReference type="HAMAP" id="MF_00952">
    <property type="entry name" value="Topoisom_1_prok"/>
    <property type="match status" value="1"/>
</dbReference>
<feature type="compositionally biased region" description="Basic residues" evidence="9">
    <location>
        <begin position="764"/>
        <end position="775"/>
    </location>
</feature>
<dbReference type="SMART" id="SM00437">
    <property type="entry name" value="TOP1Ac"/>
    <property type="match status" value="1"/>
</dbReference>